<keyword evidence="6" id="KW-0472">Membrane</keyword>
<evidence type="ECO:0000256" key="5">
    <source>
        <dbReference type="ARBA" id="ARBA00023098"/>
    </source>
</evidence>
<evidence type="ECO:0000313" key="9">
    <source>
        <dbReference type="Proteomes" id="UP000023152"/>
    </source>
</evidence>
<keyword evidence="4" id="KW-1133">Transmembrane helix</keyword>
<evidence type="ECO:0000256" key="3">
    <source>
        <dbReference type="ARBA" id="ARBA00022824"/>
    </source>
</evidence>
<feature type="compositionally biased region" description="Acidic residues" evidence="7">
    <location>
        <begin position="91"/>
        <end position="101"/>
    </location>
</feature>
<comment type="caution">
    <text evidence="8">The sequence shown here is derived from an EMBL/GenBank/DDBJ whole genome shotgun (WGS) entry which is preliminary data.</text>
</comment>
<accession>X6LTM9</accession>
<dbReference type="GO" id="GO:0140042">
    <property type="term" value="P:lipid droplet formation"/>
    <property type="evidence" value="ECO:0007669"/>
    <property type="project" value="UniProtKB-ARBA"/>
</dbReference>
<keyword evidence="3" id="KW-0256">Endoplasmic reticulum</keyword>
<dbReference type="Proteomes" id="UP000023152">
    <property type="component" value="Unassembled WGS sequence"/>
</dbReference>
<dbReference type="GO" id="GO:0005789">
    <property type="term" value="C:endoplasmic reticulum membrane"/>
    <property type="evidence" value="ECO:0007669"/>
    <property type="project" value="UniProtKB-SubCell"/>
</dbReference>
<dbReference type="InterPro" id="IPR009617">
    <property type="entry name" value="Seipin"/>
</dbReference>
<feature type="region of interest" description="Disordered" evidence="7">
    <location>
        <begin position="58"/>
        <end position="113"/>
    </location>
</feature>
<reference evidence="8 9" key="1">
    <citation type="journal article" date="2013" name="Curr. Biol.">
        <title>The Genome of the Foraminiferan Reticulomyxa filosa.</title>
        <authorList>
            <person name="Glockner G."/>
            <person name="Hulsmann N."/>
            <person name="Schleicher M."/>
            <person name="Noegel A.A."/>
            <person name="Eichinger L."/>
            <person name="Gallinger C."/>
            <person name="Pawlowski J."/>
            <person name="Sierra R."/>
            <person name="Euteneuer U."/>
            <person name="Pillet L."/>
            <person name="Moustafa A."/>
            <person name="Platzer M."/>
            <person name="Groth M."/>
            <person name="Szafranski K."/>
            <person name="Schliwa M."/>
        </authorList>
    </citation>
    <scope>NUCLEOTIDE SEQUENCE [LARGE SCALE GENOMIC DNA]</scope>
</reference>
<organism evidence="8 9">
    <name type="scientific">Reticulomyxa filosa</name>
    <dbReference type="NCBI Taxonomy" id="46433"/>
    <lineage>
        <taxon>Eukaryota</taxon>
        <taxon>Sar</taxon>
        <taxon>Rhizaria</taxon>
        <taxon>Retaria</taxon>
        <taxon>Foraminifera</taxon>
        <taxon>Monothalamids</taxon>
        <taxon>Reticulomyxidae</taxon>
        <taxon>Reticulomyxa</taxon>
    </lineage>
</organism>
<evidence type="ECO:0000313" key="8">
    <source>
        <dbReference type="EMBL" id="ETO04090.1"/>
    </source>
</evidence>
<dbReference type="EMBL" id="ASPP01030415">
    <property type="protein sequence ID" value="ETO04090.1"/>
    <property type="molecule type" value="Genomic_DNA"/>
</dbReference>
<evidence type="ECO:0000256" key="1">
    <source>
        <dbReference type="ARBA" id="ARBA00004477"/>
    </source>
</evidence>
<sequence>MEMSPSQLDIKNTKATRYSLSTRQYYDVSVSIRIPTKSSVHELGNVMFTVELYGCKGGARAEEEEEERKGKTKGKGRGRGRGKRRGREDAAPVEDIDVDVENEGKSCPSPQLGLMPTYTQRGDVLLVTKTKPLLIEYKSWFIVDYLDKVIFFCRICGIGKGQNNF</sequence>
<protein>
    <submittedName>
        <fullName evidence="8">Uncharacterized protein</fullName>
    </submittedName>
</protein>
<keyword evidence="5" id="KW-0443">Lipid metabolism</keyword>
<gene>
    <name evidence="8" type="ORF">RFI_33314</name>
</gene>
<evidence type="ECO:0000256" key="4">
    <source>
        <dbReference type="ARBA" id="ARBA00022989"/>
    </source>
</evidence>
<keyword evidence="2" id="KW-0812">Transmembrane</keyword>
<keyword evidence="9" id="KW-1185">Reference proteome</keyword>
<dbReference type="AlphaFoldDB" id="X6LTM9"/>
<feature type="compositionally biased region" description="Basic residues" evidence="7">
    <location>
        <begin position="70"/>
        <end position="85"/>
    </location>
</feature>
<evidence type="ECO:0000256" key="6">
    <source>
        <dbReference type="ARBA" id="ARBA00023136"/>
    </source>
</evidence>
<proteinExistence type="predicted"/>
<evidence type="ECO:0000256" key="2">
    <source>
        <dbReference type="ARBA" id="ARBA00022692"/>
    </source>
</evidence>
<name>X6LTM9_RETFI</name>
<evidence type="ECO:0000256" key="7">
    <source>
        <dbReference type="SAM" id="MobiDB-lite"/>
    </source>
</evidence>
<dbReference type="GO" id="GO:0006629">
    <property type="term" value="P:lipid metabolic process"/>
    <property type="evidence" value="ECO:0007669"/>
    <property type="project" value="UniProtKB-KW"/>
</dbReference>
<comment type="subcellular location">
    <subcellularLocation>
        <location evidence="1">Endoplasmic reticulum membrane</location>
        <topology evidence="1">Multi-pass membrane protein</topology>
    </subcellularLocation>
</comment>
<dbReference type="Pfam" id="PF06775">
    <property type="entry name" value="Seipin"/>
    <property type="match status" value="1"/>
</dbReference>